<evidence type="ECO:0000256" key="2">
    <source>
        <dbReference type="ARBA" id="ARBA00022777"/>
    </source>
</evidence>
<dbReference type="Gene3D" id="3.40.50.10330">
    <property type="entry name" value="Probable inorganic polyphosphate/atp-NAD kinase, domain 1"/>
    <property type="match status" value="1"/>
</dbReference>
<keyword evidence="6" id="KW-0963">Cytoplasm</keyword>
<keyword evidence="4 6" id="KW-0520">NAD</keyword>
<comment type="similarity">
    <text evidence="6">Belongs to the NAD kinase family.</text>
</comment>
<feature type="binding site" evidence="6">
    <location>
        <begin position="186"/>
        <end position="191"/>
    </location>
    <ligand>
        <name>NAD(+)</name>
        <dbReference type="ChEBI" id="CHEBI:57540"/>
    </ligand>
</feature>
<dbReference type="SUPFAM" id="SSF111331">
    <property type="entry name" value="NAD kinase/diacylglycerol kinase-like"/>
    <property type="match status" value="1"/>
</dbReference>
<accession>A0AAN5AKA7</accession>
<keyword evidence="1 6" id="KW-0808">Transferase</keyword>
<dbReference type="Gene3D" id="2.60.200.30">
    <property type="entry name" value="Probable inorganic polyphosphate/atp-NAD kinase, domain 2"/>
    <property type="match status" value="1"/>
</dbReference>
<dbReference type="Proteomes" id="UP001310022">
    <property type="component" value="Unassembled WGS sequence"/>
</dbReference>
<gene>
    <name evidence="6 7" type="primary">nadK</name>
    <name evidence="7" type="ORF">PEDI_02650</name>
</gene>
<dbReference type="InterPro" id="IPR002504">
    <property type="entry name" value="NADK"/>
</dbReference>
<comment type="cofactor">
    <cofactor evidence="6">
        <name>a divalent metal cation</name>
        <dbReference type="ChEBI" id="CHEBI:60240"/>
    </cofactor>
</comment>
<name>A0AAN5AKA7_9BACT</name>
<dbReference type="InterPro" id="IPR016064">
    <property type="entry name" value="NAD/diacylglycerol_kinase_sf"/>
</dbReference>
<dbReference type="GO" id="GO:0006741">
    <property type="term" value="P:NADP+ biosynthetic process"/>
    <property type="evidence" value="ECO:0007669"/>
    <property type="project" value="UniProtKB-UniRule"/>
</dbReference>
<feature type="binding site" evidence="6">
    <location>
        <begin position="72"/>
        <end position="73"/>
    </location>
    <ligand>
        <name>NAD(+)</name>
        <dbReference type="ChEBI" id="CHEBI:57540"/>
    </ligand>
</feature>
<evidence type="ECO:0000313" key="8">
    <source>
        <dbReference type="Proteomes" id="UP001310022"/>
    </source>
</evidence>
<dbReference type="GO" id="GO:0046872">
    <property type="term" value="F:metal ion binding"/>
    <property type="evidence" value="ECO:0007669"/>
    <property type="project" value="UniProtKB-UniRule"/>
</dbReference>
<dbReference type="EC" id="2.7.1.23" evidence="6"/>
<keyword evidence="6" id="KW-0547">Nucleotide-binding</keyword>
<proteinExistence type="inferred from homology"/>
<dbReference type="EMBL" id="BQKE01000001">
    <property type="protein sequence ID" value="GJM59713.1"/>
    <property type="molecule type" value="Genomic_DNA"/>
</dbReference>
<dbReference type="PANTHER" id="PTHR20275:SF0">
    <property type="entry name" value="NAD KINASE"/>
    <property type="match status" value="1"/>
</dbReference>
<feature type="binding site" evidence="6">
    <location>
        <begin position="145"/>
        <end position="146"/>
    </location>
    <ligand>
        <name>NAD(+)</name>
        <dbReference type="ChEBI" id="CHEBI:57540"/>
    </ligand>
</feature>
<sequence>MRVALHGKNFSEQSIPVMRTIFDRIVRYSSKIFLSERYAKVLHYRGIKLPLAGTFGRGNLPECDAIITLGGDGTLLDTVTYVGSSETPILGINTGRLGFLATIPINKFTETFKRIQEGDYRIDERSLLSLRTPENFFPNQNFALNEFTVTKKDSSSMITVRAFINDEYINSYWADGLIVATPTGSTGYSMSCGGPLLHPASNNFVITPVSPHHLNVRPLIIPDNSEIRLEIESRSRNVLISLDSRSQSIPYQTEIKLKKESFGVKLIHLNDYSFYDTLRGKLNWGMDLRN</sequence>
<dbReference type="GO" id="GO:0005737">
    <property type="term" value="C:cytoplasm"/>
    <property type="evidence" value="ECO:0007669"/>
    <property type="project" value="UniProtKB-SubCell"/>
</dbReference>
<feature type="binding site" evidence="6">
    <location>
        <position position="175"/>
    </location>
    <ligand>
        <name>NAD(+)</name>
        <dbReference type="ChEBI" id="CHEBI:57540"/>
    </ligand>
</feature>
<evidence type="ECO:0000256" key="3">
    <source>
        <dbReference type="ARBA" id="ARBA00022857"/>
    </source>
</evidence>
<evidence type="ECO:0000256" key="5">
    <source>
        <dbReference type="ARBA" id="ARBA00047925"/>
    </source>
</evidence>
<dbReference type="AlphaFoldDB" id="A0AAN5AKA7"/>
<keyword evidence="8" id="KW-1185">Reference proteome</keyword>
<keyword evidence="2 6" id="KW-0418">Kinase</keyword>
<dbReference type="RefSeq" id="WP_338235689.1">
    <property type="nucleotide sequence ID" value="NZ_BQKE01000001.1"/>
</dbReference>
<dbReference type="GO" id="GO:0005524">
    <property type="term" value="F:ATP binding"/>
    <property type="evidence" value="ECO:0007669"/>
    <property type="project" value="UniProtKB-KW"/>
</dbReference>
<dbReference type="InterPro" id="IPR017438">
    <property type="entry name" value="ATP-NAD_kinase_N"/>
</dbReference>
<keyword evidence="6" id="KW-0067">ATP-binding</keyword>
<evidence type="ECO:0000256" key="6">
    <source>
        <dbReference type="HAMAP-Rule" id="MF_00361"/>
    </source>
</evidence>
<comment type="caution">
    <text evidence="7">The sequence shown here is derived from an EMBL/GenBank/DDBJ whole genome shotgun (WGS) entry which is preliminary data.</text>
</comment>
<dbReference type="GO" id="GO:0003951">
    <property type="term" value="F:NAD+ kinase activity"/>
    <property type="evidence" value="ECO:0007669"/>
    <property type="project" value="UniProtKB-UniRule"/>
</dbReference>
<reference evidence="7 8" key="1">
    <citation type="submission" date="2021-12" db="EMBL/GenBank/DDBJ databases">
        <title>Genome sequencing of bacteria with rrn-lacking chromosome and rrn-plasmid.</title>
        <authorList>
            <person name="Anda M."/>
            <person name="Iwasaki W."/>
        </authorList>
    </citation>
    <scope>NUCLEOTIDE SEQUENCE [LARGE SCALE GENOMIC DNA]</scope>
    <source>
        <strain evidence="7 8">NBRC 15940</strain>
    </source>
</reference>
<dbReference type="GO" id="GO:0051287">
    <property type="term" value="F:NAD binding"/>
    <property type="evidence" value="ECO:0007669"/>
    <property type="project" value="UniProtKB-ARBA"/>
</dbReference>
<comment type="caution">
    <text evidence="6">Lacks conserved residue(s) required for the propagation of feature annotation.</text>
</comment>
<protein>
    <recommendedName>
        <fullName evidence="6">NAD kinase</fullName>
        <ecNumber evidence="6">2.7.1.23</ecNumber>
    </recommendedName>
    <alternativeName>
        <fullName evidence="6">ATP-dependent NAD kinase</fullName>
    </alternativeName>
</protein>
<comment type="subcellular location">
    <subcellularLocation>
        <location evidence="6">Cytoplasm</location>
    </subcellularLocation>
</comment>
<dbReference type="NCBIfam" id="NF002521">
    <property type="entry name" value="PRK01911.1"/>
    <property type="match status" value="1"/>
</dbReference>
<dbReference type="Pfam" id="PF20143">
    <property type="entry name" value="NAD_kinase_C"/>
    <property type="match status" value="1"/>
</dbReference>
<dbReference type="PANTHER" id="PTHR20275">
    <property type="entry name" value="NAD KINASE"/>
    <property type="match status" value="1"/>
</dbReference>
<evidence type="ECO:0000256" key="1">
    <source>
        <dbReference type="ARBA" id="ARBA00022679"/>
    </source>
</evidence>
<evidence type="ECO:0000313" key="7">
    <source>
        <dbReference type="EMBL" id="GJM59713.1"/>
    </source>
</evidence>
<dbReference type="Pfam" id="PF01513">
    <property type="entry name" value="NAD_kinase"/>
    <property type="match status" value="1"/>
</dbReference>
<comment type="function">
    <text evidence="6">Involved in the regulation of the intracellular balance of NAD and NADP, and is a key enzyme in the biosynthesis of NADP. Catalyzes specifically the phosphorylation on 2'-hydroxyl of the adenosine moiety of NAD to yield NADP.</text>
</comment>
<dbReference type="HAMAP" id="MF_00361">
    <property type="entry name" value="NAD_kinase"/>
    <property type="match status" value="1"/>
</dbReference>
<dbReference type="GO" id="GO:0019674">
    <property type="term" value="P:NAD+ metabolic process"/>
    <property type="evidence" value="ECO:0007669"/>
    <property type="project" value="InterPro"/>
</dbReference>
<feature type="active site" description="Proton acceptor" evidence="6">
    <location>
        <position position="72"/>
    </location>
</feature>
<comment type="catalytic activity">
    <reaction evidence="5 6">
        <text>NAD(+) + ATP = ADP + NADP(+) + H(+)</text>
        <dbReference type="Rhea" id="RHEA:18629"/>
        <dbReference type="ChEBI" id="CHEBI:15378"/>
        <dbReference type="ChEBI" id="CHEBI:30616"/>
        <dbReference type="ChEBI" id="CHEBI:57540"/>
        <dbReference type="ChEBI" id="CHEBI:58349"/>
        <dbReference type="ChEBI" id="CHEBI:456216"/>
        <dbReference type="EC" id="2.7.1.23"/>
    </reaction>
</comment>
<dbReference type="InterPro" id="IPR017437">
    <property type="entry name" value="ATP-NAD_kinase_PpnK-typ_C"/>
</dbReference>
<organism evidence="7 8">
    <name type="scientific">Persicobacter diffluens</name>
    <dbReference type="NCBI Taxonomy" id="981"/>
    <lineage>
        <taxon>Bacteria</taxon>
        <taxon>Pseudomonadati</taxon>
        <taxon>Bacteroidota</taxon>
        <taxon>Cytophagia</taxon>
        <taxon>Cytophagales</taxon>
        <taxon>Persicobacteraceae</taxon>
        <taxon>Persicobacter</taxon>
    </lineage>
</organism>
<keyword evidence="3 6" id="KW-0521">NADP</keyword>
<evidence type="ECO:0000256" key="4">
    <source>
        <dbReference type="ARBA" id="ARBA00023027"/>
    </source>
</evidence>